<gene>
    <name evidence="2" type="primary">pilO2</name>
    <name evidence="2" type="ORF">H9962_08420</name>
</gene>
<name>A0A9D2KLF7_9BACT</name>
<organism evidence="2 3">
    <name type="scientific">Candidatus Mailhella merdigallinarum</name>
    <dbReference type="NCBI Taxonomy" id="2838658"/>
    <lineage>
        <taxon>Bacteria</taxon>
        <taxon>Pseudomonadati</taxon>
        <taxon>Thermodesulfobacteriota</taxon>
        <taxon>Desulfovibrionia</taxon>
        <taxon>Desulfovibrionales</taxon>
        <taxon>Desulfovibrionaceae</taxon>
        <taxon>Mailhella</taxon>
    </lineage>
</organism>
<reference evidence="2" key="1">
    <citation type="journal article" date="2021" name="PeerJ">
        <title>Extensive microbial diversity within the chicken gut microbiome revealed by metagenomics and culture.</title>
        <authorList>
            <person name="Gilroy R."/>
            <person name="Ravi A."/>
            <person name="Getino M."/>
            <person name="Pursley I."/>
            <person name="Horton D.L."/>
            <person name="Alikhan N.F."/>
            <person name="Baker D."/>
            <person name="Gharbi K."/>
            <person name="Hall N."/>
            <person name="Watson M."/>
            <person name="Adriaenssens E.M."/>
            <person name="Foster-Nyarko E."/>
            <person name="Jarju S."/>
            <person name="Secka A."/>
            <person name="Antonio M."/>
            <person name="Oren A."/>
            <person name="Chaudhuri R.R."/>
            <person name="La Ragione R."/>
            <person name="Hildebrand F."/>
            <person name="Pallen M.J."/>
        </authorList>
    </citation>
    <scope>NUCLEOTIDE SEQUENCE</scope>
    <source>
        <strain evidence="2">CHK186-16707</strain>
    </source>
</reference>
<comment type="caution">
    <text evidence="2">The sequence shown here is derived from an EMBL/GenBank/DDBJ whole genome shotgun (WGS) entry which is preliminary data.</text>
</comment>
<proteinExistence type="predicted"/>
<keyword evidence="1" id="KW-0812">Transmembrane</keyword>
<sequence length="416" mass="45718">MRLVKLNARHWAAGLQWFQVSAKSKRDMNAVRSEGMKLKGDPPDMVAFRPRQYGFGASGGLAGYTTANPLAGGIGLPSSSFLGVFRLEDVHGESFWWVCAVRQGLISGQGDMVCASKEEADAQVAELTDLLGHFDDQAFCATWEESRAWLIPLLNYRRQARLRPLLGDAGFRRRLFALGAAISLVLVCGIGLRTYWNHQAEQQALQISRQQIEERAQRRADLLAHPERHFPMPWATARPVGAAARVCLESMLSLPLSAGGWQLTKAQCDGRTLTAFWDFSPGADYRLLPPGAVLETSTRARTSVRLDSGPDERRPDGDFRSLACKTDVSRHFYQLTANMGAHLSRFDFEKPATAVVDKVEIVAPWVRGSWELSAVPDALALDGSLAAALDMPGLVLSGMEYGNGWTLKGEVYATPE</sequence>
<dbReference type="AlphaFoldDB" id="A0A9D2KLF7"/>
<evidence type="ECO:0000256" key="1">
    <source>
        <dbReference type="SAM" id="Phobius"/>
    </source>
</evidence>
<accession>A0A9D2KLF7</accession>
<feature type="transmembrane region" description="Helical" evidence="1">
    <location>
        <begin position="175"/>
        <end position="196"/>
    </location>
</feature>
<keyword evidence="1" id="KW-1133">Transmembrane helix</keyword>
<dbReference type="Pfam" id="PF06864">
    <property type="entry name" value="PAP_PilO"/>
    <property type="match status" value="1"/>
</dbReference>
<evidence type="ECO:0000313" key="3">
    <source>
        <dbReference type="Proteomes" id="UP000824225"/>
    </source>
</evidence>
<reference evidence="2" key="2">
    <citation type="submission" date="2021-04" db="EMBL/GenBank/DDBJ databases">
        <authorList>
            <person name="Gilroy R."/>
        </authorList>
    </citation>
    <scope>NUCLEOTIDE SEQUENCE</scope>
    <source>
        <strain evidence="2">CHK186-16707</strain>
    </source>
</reference>
<dbReference type="InterPro" id="IPR009663">
    <property type="entry name" value="PAP_PilO"/>
</dbReference>
<dbReference type="Proteomes" id="UP000824225">
    <property type="component" value="Unassembled WGS sequence"/>
</dbReference>
<keyword evidence="1" id="KW-0472">Membrane</keyword>
<evidence type="ECO:0000313" key="2">
    <source>
        <dbReference type="EMBL" id="HJA09195.1"/>
    </source>
</evidence>
<dbReference type="EMBL" id="DXAN01000026">
    <property type="protein sequence ID" value="HJA09195.1"/>
    <property type="molecule type" value="Genomic_DNA"/>
</dbReference>
<protein>
    <submittedName>
        <fullName evidence="2">Type 4b pilus protein PilO2</fullName>
    </submittedName>
</protein>